<dbReference type="Proteomes" id="UP000026962">
    <property type="component" value="Chromosome 7"/>
</dbReference>
<protein>
    <recommendedName>
        <fullName evidence="2">Chalcone/stilbene synthase N-terminal domain-containing protein</fullName>
    </recommendedName>
</protein>
<dbReference type="HOGENOM" id="CLU_732345_0_0_1"/>
<dbReference type="Gramene" id="OPUNC07G15490.1">
    <property type="protein sequence ID" value="OPUNC07G15490.1"/>
    <property type="gene ID" value="OPUNC07G15490"/>
</dbReference>
<keyword evidence="4" id="KW-1185">Reference proteome</keyword>
<name>A0A0E0LLH6_ORYPU</name>
<feature type="region of interest" description="Disordered" evidence="1">
    <location>
        <begin position="1"/>
        <end position="30"/>
    </location>
</feature>
<feature type="domain" description="Chalcone/stilbene synthase N-terminal" evidence="2">
    <location>
        <begin position="97"/>
        <end position="149"/>
    </location>
</feature>
<dbReference type="InterPro" id="IPR011141">
    <property type="entry name" value="Polyketide_synthase_type-III"/>
</dbReference>
<evidence type="ECO:0000256" key="1">
    <source>
        <dbReference type="SAM" id="MobiDB-lite"/>
    </source>
</evidence>
<reference evidence="3" key="1">
    <citation type="submission" date="2015-04" db="UniProtKB">
        <authorList>
            <consortium name="EnsemblPlants"/>
        </authorList>
    </citation>
    <scope>IDENTIFICATION</scope>
</reference>
<sequence length="378" mass="41372">MGEGQGRASGEGVGAPLVTVGTGDKREGENRRRAAAVCRPVAATPTAAVKECGYVAVRCGVDLQRWPLLHLALASTSPCKRLSQLPLRSPSTASGVRSVQTASTAAVLVIGTANPANCISQADYPDYYFRITNSEHLTGLKDKLKRQCCYLVSQDHSGFTKTQRENTVEAEYLALLKLAAAFLNFALKYKEQDAAGLIATNLNDNERQKTRRSTGKKLQDYPIMPTQVRHRRRQAFLPPHRGDDHRALGEFLDRATPSLHARLEIAATAGPELVVSVAERAITRWGCPATDNTHLIVTTNAGAYVPGVDVCLMSLGLHPNMRRTMIHLNGYSEGAVALRLTENSRGLKLYSNRVIIIVQNLILTKEYDLYFLDGGMYI</sequence>
<dbReference type="Pfam" id="PF00195">
    <property type="entry name" value="Chal_sti_synt_N"/>
    <property type="match status" value="2"/>
</dbReference>
<dbReference type="STRING" id="4537.A0A0E0LLH6"/>
<dbReference type="Gene3D" id="3.40.47.10">
    <property type="match status" value="1"/>
</dbReference>
<organism evidence="3">
    <name type="scientific">Oryza punctata</name>
    <name type="common">Red rice</name>
    <dbReference type="NCBI Taxonomy" id="4537"/>
    <lineage>
        <taxon>Eukaryota</taxon>
        <taxon>Viridiplantae</taxon>
        <taxon>Streptophyta</taxon>
        <taxon>Embryophyta</taxon>
        <taxon>Tracheophyta</taxon>
        <taxon>Spermatophyta</taxon>
        <taxon>Magnoliopsida</taxon>
        <taxon>Liliopsida</taxon>
        <taxon>Poales</taxon>
        <taxon>Poaceae</taxon>
        <taxon>BOP clade</taxon>
        <taxon>Oryzoideae</taxon>
        <taxon>Oryzeae</taxon>
        <taxon>Oryzinae</taxon>
        <taxon>Oryza</taxon>
    </lineage>
</organism>
<dbReference type="GO" id="GO:0030639">
    <property type="term" value="P:polyketide biosynthetic process"/>
    <property type="evidence" value="ECO:0007669"/>
    <property type="project" value="TreeGrafter"/>
</dbReference>
<proteinExistence type="predicted"/>
<evidence type="ECO:0000259" key="2">
    <source>
        <dbReference type="Pfam" id="PF00195"/>
    </source>
</evidence>
<dbReference type="AlphaFoldDB" id="A0A0E0LLH6"/>
<evidence type="ECO:0000313" key="4">
    <source>
        <dbReference type="Proteomes" id="UP000026962"/>
    </source>
</evidence>
<dbReference type="PANTHER" id="PTHR11877:SF24">
    <property type="entry name" value="OS07G0526400 PROTEIN"/>
    <property type="match status" value="1"/>
</dbReference>
<dbReference type="PANTHER" id="PTHR11877">
    <property type="entry name" value="HYDROXYMETHYLGLUTARYL-COA SYNTHASE"/>
    <property type="match status" value="1"/>
</dbReference>
<dbReference type="GO" id="GO:0016747">
    <property type="term" value="F:acyltransferase activity, transferring groups other than amino-acyl groups"/>
    <property type="evidence" value="ECO:0007669"/>
    <property type="project" value="InterPro"/>
</dbReference>
<reference evidence="3" key="2">
    <citation type="submission" date="2018-05" db="EMBL/GenBank/DDBJ databases">
        <title>OpunRS2 (Oryza punctata Reference Sequence Version 2).</title>
        <authorList>
            <person name="Zhang J."/>
            <person name="Kudrna D."/>
            <person name="Lee S."/>
            <person name="Talag J."/>
            <person name="Welchert J."/>
            <person name="Wing R.A."/>
        </authorList>
    </citation>
    <scope>NUCLEOTIDE SEQUENCE [LARGE SCALE GENOMIC DNA]</scope>
</reference>
<dbReference type="EnsemblPlants" id="OPUNC07G15490.1">
    <property type="protein sequence ID" value="OPUNC07G15490.1"/>
    <property type="gene ID" value="OPUNC07G15490"/>
</dbReference>
<feature type="domain" description="Chalcone/stilbene synthase N-terminal" evidence="2">
    <location>
        <begin position="253"/>
        <end position="344"/>
    </location>
</feature>
<dbReference type="InterPro" id="IPR001099">
    <property type="entry name" value="Chalcone/stilbene_synt_N"/>
</dbReference>
<feature type="compositionally biased region" description="Gly residues" evidence="1">
    <location>
        <begin position="1"/>
        <end position="13"/>
    </location>
</feature>
<accession>A0A0E0LLH6</accession>
<dbReference type="InterPro" id="IPR016039">
    <property type="entry name" value="Thiolase-like"/>
</dbReference>
<dbReference type="SUPFAM" id="SSF53901">
    <property type="entry name" value="Thiolase-like"/>
    <property type="match status" value="2"/>
</dbReference>
<evidence type="ECO:0000313" key="3">
    <source>
        <dbReference type="EnsemblPlants" id="OPUNC07G15490.1"/>
    </source>
</evidence>